<dbReference type="InterPro" id="IPR032675">
    <property type="entry name" value="LRR_dom_sf"/>
</dbReference>
<sequence>MWCECAIAYLWQTPFRWSGRKACRMLVKFLRFLPKECFEDLEDIVDMHPPLESEQSIFNYLNFVRTIKVLDCIHATEYYFSHYLEKEDTHSSTIAPLLLLRLCQGIVTNCPLLAEIDVTGLDRAPSYDAYSWPATSWNLFKGNLDRLRRLKFSQKFHPDILHSAAATVTNLESFEFECTWESAYVDGTVWCDAISNFISKQRGLKVARLKLELQNYEMSLQPVWKALCTQAKTLREIKILFDMQDRDAHDLLEFLGHCTNLHHVEMFCCELCVQSPMKLQSTMFSNLRVLKLEELETNTYGIGALFRNVKECLDTLSVKRIQNVAELWNNVELWTICATNTPYLTNLEIQLSLNVYIQLIQSVLPLWQHLRRLSIAIRGAKKHYELIPKILLLLGQNLPKSVKSLVLENSYQLSLDMFVNFLSSCLVDIESISITNNAFDDDFAKALLKYVGHSLKSVFLHGQVTLSPEMKTELCSQISEVTIHHYGFSECLKVS</sequence>
<dbReference type="Proteomes" id="UP000789739">
    <property type="component" value="Unassembled WGS sequence"/>
</dbReference>
<proteinExistence type="predicted"/>
<gene>
    <name evidence="1" type="ORF">PBRASI_LOCUS6550</name>
</gene>
<comment type="caution">
    <text evidence="1">The sequence shown here is derived from an EMBL/GenBank/DDBJ whole genome shotgun (WGS) entry which is preliminary data.</text>
</comment>
<name>A0A9N9G299_9GLOM</name>
<dbReference type="AlphaFoldDB" id="A0A9N9G299"/>
<accession>A0A9N9G299</accession>
<dbReference type="EMBL" id="CAJVPI010000881">
    <property type="protein sequence ID" value="CAG8579687.1"/>
    <property type="molecule type" value="Genomic_DNA"/>
</dbReference>
<dbReference type="OrthoDB" id="10291237at2759"/>
<dbReference type="SUPFAM" id="SSF52047">
    <property type="entry name" value="RNI-like"/>
    <property type="match status" value="1"/>
</dbReference>
<reference evidence="1" key="1">
    <citation type="submission" date="2021-06" db="EMBL/GenBank/DDBJ databases">
        <authorList>
            <person name="Kallberg Y."/>
            <person name="Tangrot J."/>
            <person name="Rosling A."/>
        </authorList>
    </citation>
    <scope>NUCLEOTIDE SEQUENCE</scope>
    <source>
        <strain evidence="1">BR232B</strain>
    </source>
</reference>
<evidence type="ECO:0000313" key="2">
    <source>
        <dbReference type="Proteomes" id="UP000789739"/>
    </source>
</evidence>
<keyword evidence="2" id="KW-1185">Reference proteome</keyword>
<dbReference type="Gene3D" id="3.80.10.10">
    <property type="entry name" value="Ribonuclease Inhibitor"/>
    <property type="match status" value="1"/>
</dbReference>
<organism evidence="1 2">
    <name type="scientific">Paraglomus brasilianum</name>
    <dbReference type="NCBI Taxonomy" id="144538"/>
    <lineage>
        <taxon>Eukaryota</taxon>
        <taxon>Fungi</taxon>
        <taxon>Fungi incertae sedis</taxon>
        <taxon>Mucoromycota</taxon>
        <taxon>Glomeromycotina</taxon>
        <taxon>Glomeromycetes</taxon>
        <taxon>Paraglomerales</taxon>
        <taxon>Paraglomeraceae</taxon>
        <taxon>Paraglomus</taxon>
    </lineage>
</organism>
<evidence type="ECO:0000313" key="1">
    <source>
        <dbReference type="EMBL" id="CAG8579687.1"/>
    </source>
</evidence>
<protein>
    <submittedName>
        <fullName evidence="1">10331_t:CDS:1</fullName>
    </submittedName>
</protein>